<name>A0A2S9XKB9_9BACT</name>
<evidence type="ECO:0000256" key="1">
    <source>
        <dbReference type="SAM" id="MobiDB-lite"/>
    </source>
</evidence>
<dbReference type="EMBL" id="PVNK01000187">
    <property type="protein sequence ID" value="PRP93305.1"/>
    <property type="molecule type" value="Genomic_DNA"/>
</dbReference>
<feature type="signal peptide" evidence="2">
    <location>
        <begin position="1"/>
        <end position="22"/>
    </location>
</feature>
<evidence type="ECO:0000313" key="4">
    <source>
        <dbReference type="Proteomes" id="UP000237968"/>
    </source>
</evidence>
<dbReference type="Proteomes" id="UP000237968">
    <property type="component" value="Unassembled WGS sequence"/>
</dbReference>
<feature type="chain" id="PRO_5015530535" description="Lipoprotein" evidence="2">
    <location>
        <begin position="23"/>
        <end position="291"/>
    </location>
</feature>
<protein>
    <recommendedName>
        <fullName evidence="5">Lipoprotein</fullName>
    </recommendedName>
</protein>
<evidence type="ECO:0000313" key="3">
    <source>
        <dbReference type="EMBL" id="PRP93305.1"/>
    </source>
</evidence>
<reference evidence="3 4" key="1">
    <citation type="submission" date="2018-03" db="EMBL/GenBank/DDBJ databases">
        <title>Draft Genome Sequences of the Obligatory Marine Myxobacteria Enhygromyxa salina SWB005.</title>
        <authorList>
            <person name="Poehlein A."/>
            <person name="Moghaddam J.A."/>
            <person name="Harms H."/>
            <person name="Alanjari M."/>
            <person name="Koenig G.M."/>
            <person name="Daniel R."/>
            <person name="Schaeberle T.F."/>
        </authorList>
    </citation>
    <scope>NUCLEOTIDE SEQUENCE [LARGE SCALE GENOMIC DNA]</scope>
    <source>
        <strain evidence="3 4">SWB005</strain>
    </source>
</reference>
<sequence>MLWRTALPLLGCCACVSTGGVAARGHYQTPERPAAPEPAPLLVSAHLSRFGVEPAPMSETGAARMVEGSEASEDRLVLVFAHELDPTTIDPRALAILRADGRRVRPTRAFLAPADEGDENRSLTLTGNFGSEGATPVAVHVIGRLYAETGEDLQGLDADISGPSEPDRPVVVEQLEPGPRRCPDARGVVRSYWTDTLTGVGDDDLAGIELRLADGRTLAPSGFDDQAQREGEGEGEALDAGRADDNVLDLCVDADVAVVHVRFAAGLFADPGGVPSAAADVDLSPNPGPVP</sequence>
<comment type="caution">
    <text evidence="3">The sequence shown here is derived from an EMBL/GenBank/DDBJ whole genome shotgun (WGS) entry which is preliminary data.</text>
</comment>
<accession>A0A2S9XKB9</accession>
<evidence type="ECO:0000256" key="2">
    <source>
        <dbReference type="SAM" id="SignalP"/>
    </source>
</evidence>
<feature type="region of interest" description="Disordered" evidence="1">
    <location>
        <begin position="218"/>
        <end position="240"/>
    </location>
</feature>
<evidence type="ECO:0008006" key="5">
    <source>
        <dbReference type="Google" id="ProtNLM"/>
    </source>
</evidence>
<proteinExistence type="predicted"/>
<keyword evidence="2" id="KW-0732">Signal</keyword>
<organism evidence="3 4">
    <name type="scientific">Enhygromyxa salina</name>
    <dbReference type="NCBI Taxonomy" id="215803"/>
    <lineage>
        <taxon>Bacteria</taxon>
        <taxon>Pseudomonadati</taxon>
        <taxon>Myxococcota</taxon>
        <taxon>Polyangia</taxon>
        <taxon>Nannocystales</taxon>
        <taxon>Nannocystaceae</taxon>
        <taxon>Enhygromyxa</taxon>
    </lineage>
</organism>
<dbReference type="AlphaFoldDB" id="A0A2S9XKB9"/>
<keyword evidence="4" id="KW-1185">Reference proteome</keyword>
<gene>
    <name evidence="3" type="ORF">ENSA5_43270</name>
</gene>